<proteinExistence type="predicted"/>
<dbReference type="Proteomes" id="UP000011593">
    <property type="component" value="Unassembled WGS sequence"/>
</dbReference>
<organism evidence="2 3">
    <name type="scientific">Natrinema pellirubrum (strain DSM 15624 / CIP 106293 / JCM 10476 / NCIMB 786 / 157)</name>
    <dbReference type="NCBI Taxonomy" id="797303"/>
    <lineage>
        <taxon>Archaea</taxon>
        <taxon>Methanobacteriati</taxon>
        <taxon>Methanobacteriota</taxon>
        <taxon>Stenosarchaea group</taxon>
        <taxon>Halobacteria</taxon>
        <taxon>Halobacteriales</taxon>
        <taxon>Natrialbaceae</taxon>
        <taxon>Natrinema</taxon>
    </lineage>
</organism>
<reference evidence="2 3" key="1">
    <citation type="journal article" date="2014" name="PLoS Genet.">
        <title>Phylogenetically driven sequencing of extremely halophilic archaea reveals strategies for static and dynamic osmo-response.</title>
        <authorList>
            <person name="Becker E.A."/>
            <person name="Seitzer P.M."/>
            <person name="Tritt A."/>
            <person name="Larsen D."/>
            <person name="Krusor M."/>
            <person name="Yao A.I."/>
            <person name="Wu D."/>
            <person name="Madern D."/>
            <person name="Eisen J.A."/>
            <person name="Darling A.E."/>
            <person name="Facciotti M.T."/>
        </authorList>
    </citation>
    <scope>NUCLEOTIDE SEQUENCE [LARGE SCALE GENOMIC DNA]</scope>
    <source>
        <strain evidence="2 3">DSM 15624</strain>
    </source>
</reference>
<dbReference type="AlphaFoldDB" id="L9YSR5"/>
<keyword evidence="3" id="KW-1185">Reference proteome</keyword>
<dbReference type="InterPro" id="IPR046783">
    <property type="entry name" value="HTH_63"/>
</dbReference>
<gene>
    <name evidence="2" type="ORF">C488_07017</name>
</gene>
<feature type="region of interest" description="Disordered" evidence="1">
    <location>
        <begin position="1"/>
        <end position="43"/>
    </location>
</feature>
<dbReference type="OrthoDB" id="241883at2157"/>
<sequence>MSCVPSAAAGQAPDERSGRRTFSPSKDASAQQPSDRPEVTMSDREPAVSLIADPDTGGAIGIDCYVRSSVPAAVSERIAAVTERLRTLRDRGYLDELRIDQWPSQHATGPMRTRDELVAEFERWADRHDYCLEPGFRRRTVPRSPFGVDVESHERVRVPLVALALYEYAGDGETLRAVLPCTELSYTGDERTYTVDEWLTAVETRAFDEPVRASRIDGPSPLEGQQ</sequence>
<accession>L9YSR5</accession>
<dbReference type="EMBL" id="AOIE01000041">
    <property type="protein sequence ID" value="ELY77260.1"/>
    <property type="molecule type" value="Genomic_DNA"/>
</dbReference>
<protein>
    <submittedName>
        <fullName evidence="2">Uncharacterized protein</fullName>
    </submittedName>
</protein>
<dbReference type="PATRIC" id="fig|797303.5.peg.1421"/>
<feature type="compositionally biased region" description="Polar residues" evidence="1">
    <location>
        <begin position="20"/>
        <end position="34"/>
    </location>
</feature>
<dbReference type="Pfam" id="PF20575">
    <property type="entry name" value="HTH_63"/>
    <property type="match status" value="1"/>
</dbReference>
<comment type="caution">
    <text evidence="2">The sequence shown here is derived from an EMBL/GenBank/DDBJ whole genome shotgun (WGS) entry which is preliminary data.</text>
</comment>
<evidence type="ECO:0000313" key="3">
    <source>
        <dbReference type="Proteomes" id="UP000011593"/>
    </source>
</evidence>
<evidence type="ECO:0000313" key="2">
    <source>
        <dbReference type="EMBL" id="ELY77260.1"/>
    </source>
</evidence>
<name>L9YSR5_NATP1</name>
<evidence type="ECO:0000256" key="1">
    <source>
        <dbReference type="SAM" id="MobiDB-lite"/>
    </source>
</evidence>